<reference evidence="2 3" key="1">
    <citation type="submission" date="2018-10" db="EMBL/GenBank/DDBJ databases">
        <title>Fifty Aureobasidium pullulans genomes reveal a recombining polyextremotolerant generalist.</title>
        <authorList>
            <person name="Gostincar C."/>
            <person name="Turk M."/>
            <person name="Zajc J."/>
            <person name="Gunde-Cimerman N."/>
        </authorList>
    </citation>
    <scope>NUCLEOTIDE SEQUENCE [LARGE SCALE GENOMIC DNA]</scope>
    <source>
        <strain evidence="2 3">EXF-6604</strain>
    </source>
</reference>
<sequence>MSVTMDPLPNDDNIQATTEAMSSVTLHQPVVNPYSISPKDQSILYVAGACGFLLLFAYVVLSFVIAGITGISEGPDNHPFRKARAGIGAMIGVTVAILIAVLSHALEDKSWIYQIFWIRLLAIPSAYLAGHSSSLGHMVGDEHGLIIQIASHVMANLLFVTLVCVIAGRIIDFHLSDSPRAIFLVIIGSLSGMFVMWLIIEFSDFLLHPTIMHKLLLTCFGVLPGTYLVGTSPLLSKAFKTSPQYSAVNAVEPSGV</sequence>
<dbReference type="AlphaFoldDB" id="A0A4S9KXH2"/>
<protein>
    <submittedName>
        <fullName evidence="2">Uncharacterized protein</fullName>
    </submittedName>
</protein>
<evidence type="ECO:0000313" key="2">
    <source>
        <dbReference type="EMBL" id="THY20649.1"/>
    </source>
</evidence>
<accession>A0A4S9KXH2</accession>
<evidence type="ECO:0000313" key="3">
    <source>
        <dbReference type="Proteomes" id="UP000306584"/>
    </source>
</evidence>
<comment type="caution">
    <text evidence="2">The sequence shown here is derived from an EMBL/GenBank/DDBJ whole genome shotgun (WGS) entry which is preliminary data.</text>
</comment>
<dbReference type="EMBL" id="QZBD01000292">
    <property type="protein sequence ID" value="THY20649.1"/>
    <property type="molecule type" value="Genomic_DNA"/>
</dbReference>
<organism evidence="2 3">
    <name type="scientific">Aureobasidium pullulans</name>
    <name type="common">Black yeast</name>
    <name type="synonym">Pullularia pullulans</name>
    <dbReference type="NCBI Taxonomy" id="5580"/>
    <lineage>
        <taxon>Eukaryota</taxon>
        <taxon>Fungi</taxon>
        <taxon>Dikarya</taxon>
        <taxon>Ascomycota</taxon>
        <taxon>Pezizomycotina</taxon>
        <taxon>Dothideomycetes</taxon>
        <taxon>Dothideomycetidae</taxon>
        <taxon>Dothideales</taxon>
        <taxon>Saccotheciaceae</taxon>
        <taxon>Aureobasidium</taxon>
    </lineage>
</organism>
<feature type="transmembrane region" description="Helical" evidence="1">
    <location>
        <begin position="149"/>
        <end position="170"/>
    </location>
</feature>
<gene>
    <name evidence="2" type="ORF">D6D01_06672</name>
</gene>
<name>A0A4S9KXH2_AURPU</name>
<feature type="transmembrane region" description="Helical" evidence="1">
    <location>
        <begin position="43"/>
        <end position="71"/>
    </location>
</feature>
<feature type="transmembrane region" description="Helical" evidence="1">
    <location>
        <begin position="182"/>
        <end position="203"/>
    </location>
</feature>
<keyword evidence="1" id="KW-0812">Transmembrane</keyword>
<dbReference type="Proteomes" id="UP000306584">
    <property type="component" value="Unassembled WGS sequence"/>
</dbReference>
<keyword evidence="1" id="KW-0472">Membrane</keyword>
<proteinExistence type="predicted"/>
<feature type="transmembrane region" description="Helical" evidence="1">
    <location>
        <begin position="215"/>
        <end position="235"/>
    </location>
</feature>
<keyword evidence="1" id="KW-1133">Transmembrane helix</keyword>
<feature type="transmembrane region" description="Helical" evidence="1">
    <location>
        <begin position="83"/>
        <end position="105"/>
    </location>
</feature>
<evidence type="ECO:0000256" key="1">
    <source>
        <dbReference type="SAM" id="Phobius"/>
    </source>
</evidence>